<proteinExistence type="predicted"/>
<dbReference type="Proteomes" id="UP001430396">
    <property type="component" value="Unassembled WGS sequence"/>
</dbReference>
<evidence type="ECO:0000313" key="1">
    <source>
        <dbReference type="EMBL" id="MCD0266017.1"/>
    </source>
</evidence>
<comment type="caution">
    <text evidence="1">The sequence shown here is derived from an EMBL/GenBank/DDBJ whole genome shotgun (WGS) entry which is preliminary data.</text>
</comment>
<protein>
    <submittedName>
        <fullName evidence="1">Uncharacterized protein</fullName>
    </submittedName>
</protein>
<organism evidence="1 2">
    <name type="scientific">Xanthomonas melonis</name>
    <dbReference type="NCBI Taxonomy" id="56456"/>
    <lineage>
        <taxon>Bacteria</taxon>
        <taxon>Pseudomonadati</taxon>
        <taxon>Pseudomonadota</taxon>
        <taxon>Gammaproteobacteria</taxon>
        <taxon>Lysobacterales</taxon>
        <taxon>Lysobacteraceae</taxon>
        <taxon>Xanthomonas</taxon>
    </lineage>
</organism>
<dbReference type="RefSeq" id="WP_230434555.1">
    <property type="nucleotide sequence ID" value="NZ_JAFFQH010000170.1"/>
</dbReference>
<name>A0ABS8NSH4_9XANT</name>
<accession>A0ABS8NSH4</accession>
<reference evidence="1" key="1">
    <citation type="submission" date="2021-02" db="EMBL/GenBank/DDBJ databases">
        <title>Copper resistance gene diversity in local Xanthomonas species at agrochemical polluted sites in Trinidad, Trinidad and Tobago.</title>
        <authorList>
            <person name="Ramnarine S.D.B.J."/>
            <person name="Ramsubhag A."/>
            <person name="Jayaraman J."/>
        </authorList>
    </citation>
    <scope>NUCLEOTIDE SEQUENCE</scope>
    <source>
        <strain evidence="1">CaNP6A</strain>
    </source>
</reference>
<evidence type="ECO:0000313" key="2">
    <source>
        <dbReference type="Proteomes" id="UP001430396"/>
    </source>
</evidence>
<keyword evidence="2" id="KW-1185">Reference proteome</keyword>
<dbReference type="EMBL" id="JAFFQI010000184">
    <property type="protein sequence ID" value="MCD0266017.1"/>
    <property type="molecule type" value="Genomic_DNA"/>
</dbReference>
<gene>
    <name evidence="1" type="ORF">JWH11_06120</name>
</gene>
<sequence>MLPADTTHISNLRTGAAGNREVRRGCAGNQSAHAIANGSGHLPRPLRRQRSRPASCSSGIVEADAGFADARERLASAECKFLLQSMSFLRQACKFFTRAYLHRDINQLQPAHGAHARIFDYLILQFAIDCLPT</sequence>